<comment type="caution">
    <text evidence="1">The sequence shown here is derived from an EMBL/GenBank/DDBJ whole genome shotgun (WGS) entry which is preliminary data.</text>
</comment>
<dbReference type="EMBL" id="CM045759">
    <property type="protein sequence ID" value="KAI8019714.1"/>
    <property type="molecule type" value="Genomic_DNA"/>
</dbReference>
<evidence type="ECO:0000313" key="2">
    <source>
        <dbReference type="Proteomes" id="UP001060215"/>
    </source>
</evidence>
<gene>
    <name evidence="1" type="ORF">LOK49_LG04G03070</name>
</gene>
<sequence length="135" mass="15417">MTGDILEDPAKEPNKDMYMMTIELEDAPNQPEYVQIEMKTILKVSPGSSNASGPSSSKEQHNQQYLVPEATIKVGKKQIHLGTIRSQEVAARLYDRRISHRTHHQNHGHVENDESWVPIFVMWLDTVTYLHALVL</sequence>
<accession>A0ACC0I2W8</accession>
<evidence type="ECO:0000313" key="1">
    <source>
        <dbReference type="EMBL" id="KAI8019714.1"/>
    </source>
</evidence>
<organism evidence="1 2">
    <name type="scientific">Camellia lanceoleosa</name>
    <dbReference type="NCBI Taxonomy" id="1840588"/>
    <lineage>
        <taxon>Eukaryota</taxon>
        <taxon>Viridiplantae</taxon>
        <taxon>Streptophyta</taxon>
        <taxon>Embryophyta</taxon>
        <taxon>Tracheophyta</taxon>
        <taxon>Spermatophyta</taxon>
        <taxon>Magnoliopsida</taxon>
        <taxon>eudicotyledons</taxon>
        <taxon>Gunneridae</taxon>
        <taxon>Pentapetalae</taxon>
        <taxon>asterids</taxon>
        <taxon>Ericales</taxon>
        <taxon>Theaceae</taxon>
        <taxon>Camellia</taxon>
    </lineage>
</organism>
<name>A0ACC0I2W8_9ERIC</name>
<dbReference type="Proteomes" id="UP001060215">
    <property type="component" value="Chromosome 2"/>
</dbReference>
<reference evidence="1 2" key="1">
    <citation type="journal article" date="2022" name="Plant J.">
        <title>Chromosome-level genome of Camellia lanceoleosa provides a valuable resource for understanding genome evolution and self-incompatibility.</title>
        <authorList>
            <person name="Gong W."/>
            <person name="Xiao S."/>
            <person name="Wang L."/>
            <person name="Liao Z."/>
            <person name="Chang Y."/>
            <person name="Mo W."/>
            <person name="Hu G."/>
            <person name="Li W."/>
            <person name="Zhao G."/>
            <person name="Zhu H."/>
            <person name="Hu X."/>
            <person name="Ji K."/>
            <person name="Xiang X."/>
            <person name="Song Q."/>
            <person name="Yuan D."/>
            <person name="Jin S."/>
            <person name="Zhang L."/>
        </authorList>
    </citation>
    <scope>NUCLEOTIDE SEQUENCE [LARGE SCALE GENOMIC DNA]</scope>
    <source>
        <strain evidence="1">SQ_2022a</strain>
    </source>
</reference>
<protein>
    <submittedName>
        <fullName evidence="1">Uncharacterized protein</fullName>
    </submittedName>
</protein>
<keyword evidence="2" id="KW-1185">Reference proteome</keyword>
<proteinExistence type="predicted"/>